<organism evidence="2 3">
    <name type="scientific">Planotetraspora phitsanulokensis</name>
    <dbReference type="NCBI Taxonomy" id="575192"/>
    <lineage>
        <taxon>Bacteria</taxon>
        <taxon>Bacillati</taxon>
        <taxon>Actinomycetota</taxon>
        <taxon>Actinomycetes</taxon>
        <taxon>Streptosporangiales</taxon>
        <taxon>Streptosporangiaceae</taxon>
        <taxon>Planotetraspora</taxon>
    </lineage>
</organism>
<feature type="compositionally biased region" description="Basic and acidic residues" evidence="1">
    <location>
        <begin position="31"/>
        <end position="46"/>
    </location>
</feature>
<feature type="region of interest" description="Disordered" evidence="1">
    <location>
        <begin position="25"/>
        <end position="75"/>
    </location>
</feature>
<dbReference type="Proteomes" id="UP000622547">
    <property type="component" value="Unassembled WGS sequence"/>
</dbReference>
<proteinExistence type="predicted"/>
<keyword evidence="3" id="KW-1185">Reference proteome</keyword>
<evidence type="ECO:0000313" key="3">
    <source>
        <dbReference type="Proteomes" id="UP000622547"/>
    </source>
</evidence>
<evidence type="ECO:0000256" key="1">
    <source>
        <dbReference type="SAM" id="MobiDB-lite"/>
    </source>
</evidence>
<gene>
    <name evidence="2" type="ORF">Pph01_73500</name>
</gene>
<protein>
    <submittedName>
        <fullName evidence="2">Uncharacterized protein</fullName>
    </submittedName>
</protein>
<sequence length="75" mass="8009">MIGTGLDLRLARANGTSVGCEWLVAGSHPPDSARRVRPGTDRDRCYSEAAGARLNNRPASPPPTTVPSSRVKKPR</sequence>
<reference evidence="2 3" key="1">
    <citation type="submission" date="2021-01" db="EMBL/GenBank/DDBJ databases">
        <title>Whole genome shotgun sequence of Planotetraspora phitsanulokensis NBRC 104273.</title>
        <authorList>
            <person name="Komaki H."/>
            <person name="Tamura T."/>
        </authorList>
    </citation>
    <scope>NUCLEOTIDE SEQUENCE [LARGE SCALE GENOMIC DNA]</scope>
    <source>
        <strain evidence="2 3">NBRC 104273</strain>
    </source>
</reference>
<dbReference type="EMBL" id="BOOP01000042">
    <property type="protein sequence ID" value="GII42347.1"/>
    <property type="molecule type" value="Genomic_DNA"/>
</dbReference>
<evidence type="ECO:0000313" key="2">
    <source>
        <dbReference type="EMBL" id="GII42347.1"/>
    </source>
</evidence>
<dbReference type="AlphaFoldDB" id="A0A8J3UCM2"/>
<comment type="caution">
    <text evidence="2">The sequence shown here is derived from an EMBL/GenBank/DDBJ whole genome shotgun (WGS) entry which is preliminary data.</text>
</comment>
<accession>A0A8J3UCM2</accession>
<name>A0A8J3UCM2_9ACTN</name>